<evidence type="ECO:0000313" key="3">
    <source>
        <dbReference type="Proteomes" id="UP000242525"/>
    </source>
</evidence>
<organism evidence="2 3">
    <name type="scientific">Geotrichum candidum</name>
    <name type="common">Oospora lactis</name>
    <name type="synonym">Dipodascus geotrichum</name>
    <dbReference type="NCBI Taxonomy" id="1173061"/>
    <lineage>
        <taxon>Eukaryota</taxon>
        <taxon>Fungi</taxon>
        <taxon>Dikarya</taxon>
        <taxon>Ascomycota</taxon>
        <taxon>Saccharomycotina</taxon>
        <taxon>Dipodascomycetes</taxon>
        <taxon>Dipodascales</taxon>
        <taxon>Dipodascaceae</taxon>
        <taxon>Geotrichum</taxon>
    </lineage>
</organism>
<feature type="compositionally biased region" description="Low complexity" evidence="1">
    <location>
        <begin position="320"/>
        <end position="329"/>
    </location>
</feature>
<dbReference type="EMBL" id="CCBN010000005">
    <property type="protein sequence ID" value="CDO53390.1"/>
    <property type="molecule type" value="Genomic_DNA"/>
</dbReference>
<accession>A0A0J9X879</accession>
<feature type="region of interest" description="Disordered" evidence="1">
    <location>
        <begin position="86"/>
        <end position="132"/>
    </location>
</feature>
<evidence type="ECO:0000313" key="2">
    <source>
        <dbReference type="EMBL" id="CDO53390.1"/>
    </source>
</evidence>
<reference evidence="2" key="1">
    <citation type="submission" date="2014-03" db="EMBL/GenBank/DDBJ databases">
        <authorList>
            <person name="Casaregola S."/>
        </authorList>
    </citation>
    <scope>NUCLEOTIDE SEQUENCE [LARGE SCALE GENOMIC DNA]</scope>
    <source>
        <strain evidence="2">CLIB 918</strain>
    </source>
</reference>
<dbReference type="OrthoDB" id="5572844at2759"/>
<dbReference type="Proteomes" id="UP000242525">
    <property type="component" value="Unassembled WGS sequence"/>
</dbReference>
<dbReference type="GO" id="GO:0003677">
    <property type="term" value="F:DNA binding"/>
    <property type="evidence" value="ECO:0007669"/>
    <property type="project" value="TreeGrafter"/>
</dbReference>
<feature type="region of interest" description="Disordered" evidence="1">
    <location>
        <begin position="274"/>
        <end position="329"/>
    </location>
</feature>
<feature type="compositionally biased region" description="Polar residues" evidence="1">
    <location>
        <begin position="221"/>
        <end position="236"/>
    </location>
</feature>
<feature type="compositionally biased region" description="Basic and acidic residues" evidence="1">
    <location>
        <begin position="105"/>
        <end position="116"/>
    </location>
</feature>
<dbReference type="PANTHER" id="PTHR28027:SF1">
    <property type="entry name" value="CAMP INDEPENDENT REGULATORY PROTEIN (AFU_ORTHOLOGUE AFUA_3G09640)"/>
    <property type="match status" value="1"/>
</dbReference>
<protein>
    <submittedName>
        <fullName evidence="2">Similar to Saccharomyces cerevisiae YEL007W MIT1 Transcriptional regulator of pseudohyphal growth</fullName>
    </submittedName>
</protein>
<dbReference type="PANTHER" id="PTHR28027">
    <property type="entry name" value="TRANSCRIPTIONAL REGULATOR MIT1"/>
    <property type="match status" value="1"/>
</dbReference>
<proteinExistence type="predicted"/>
<dbReference type="Pfam" id="PF09729">
    <property type="entry name" value="Gti1_Pac2"/>
    <property type="match status" value="1"/>
</dbReference>
<evidence type="ECO:0000256" key="1">
    <source>
        <dbReference type="SAM" id="MobiDB-lite"/>
    </source>
</evidence>
<sequence length="427" mass="46508">MESFHGHVKTQLDAIILFEACRLGLIPRIRRRLSERERLQIQSGCIYIWDEREAGMRRWTDGKSWSASRVSGSFLTYREMDTSKRIGTNVLKDEPSGGNSKKRKNSEPHQNRKDDGNASDDSQDASSPSCRYKQNGLYKQSFSLTTSTNLKLHLISYYKKEDLPNLVQPSNDDRLKNINLPLEMYPDTSHAGSNLMPAVTTTPLYSDVMPPAPMHHHNPATSTSPLLGTPVSQSTALPFPPTSHYYNAQLTPLQHSELLHRQTASLLSHPLREPYQTIPSMNPSPYYSHSRTLPMPSSSPKTGSPVLLPSLKTITPPPSSSNSISGASSSFLVRSPTSTHETYRLPSPSALTNLCLAATTVSTPPSTSLLSGSLPAQKGSVLSLASLCNTVNKNTIPSTTTTVAAASVVSSANSVTTRAKDVQALPA</sequence>
<feature type="compositionally biased region" description="Polar residues" evidence="1">
    <location>
        <begin position="277"/>
        <end position="302"/>
    </location>
</feature>
<dbReference type="InterPro" id="IPR018608">
    <property type="entry name" value="Gti1/Pac2"/>
</dbReference>
<feature type="region of interest" description="Disordered" evidence="1">
    <location>
        <begin position="210"/>
        <end position="240"/>
    </location>
</feature>
<keyword evidence="3" id="KW-1185">Reference proteome</keyword>
<name>A0A0J9X879_GEOCN</name>
<comment type="caution">
    <text evidence="2">The sequence shown here is derived from an EMBL/GenBank/DDBJ whole genome shotgun (WGS) entry which is preliminary data.</text>
</comment>
<gene>
    <name evidence="2" type="ORF">BN980_GECA05s00978g</name>
</gene>
<dbReference type="AlphaFoldDB" id="A0A0J9X879"/>